<reference evidence="1 2" key="1">
    <citation type="journal article" date="2016" name="Nat. Commun.">
        <title>Thousands of microbial genomes shed light on interconnected biogeochemical processes in an aquifer system.</title>
        <authorList>
            <person name="Anantharaman K."/>
            <person name="Brown C.T."/>
            <person name="Hug L.A."/>
            <person name="Sharon I."/>
            <person name="Castelle C.J."/>
            <person name="Probst A.J."/>
            <person name="Thomas B.C."/>
            <person name="Singh A."/>
            <person name="Wilkins M.J."/>
            <person name="Karaoz U."/>
            <person name="Brodie E.L."/>
            <person name="Williams K.H."/>
            <person name="Hubbard S.S."/>
            <person name="Banfield J.F."/>
        </authorList>
    </citation>
    <scope>NUCLEOTIDE SEQUENCE [LARGE SCALE GENOMIC DNA]</scope>
</reference>
<dbReference type="EMBL" id="MHOT01000018">
    <property type="protein sequence ID" value="OGZ68787.1"/>
    <property type="molecule type" value="Genomic_DNA"/>
</dbReference>
<sequence>MQVFLLDLLRIKDLLQIAYFGQKFAIIFRRAWRQAEKFYQISGSKSSIFVTILNTQQVYCLNFIWYNEFESYATTLRFFIALPAN</sequence>
<name>A0A1G2I291_9BACT</name>
<dbReference type="AlphaFoldDB" id="A0A1G2I291"/>
<gene>
    <name evidence="1" type="ORF">A3D44_02210</name>
</gene>
<protein>
    <submittedName>
        <fullName evidence="1">Uncharacterized protein</fullName>
    </submittedName>
</protein>
<evidence type="ECO:0000313" key="1">
    <source>
        <dbReference type="EMBL" id="OGZ68787.1"/>
    </source>
</evidence>
<evidence type="ECO:0000313" key="2">
    <source>
        <dbReference type="Proteomes" id="UP000178820"/>
    </source>
</evidence>
<proteinExistence type="predicted"/>
<dbReference type="STRING" id="1802207.A3D44_02210"/>
<comment type="caution">
    <text evidence="1">The sequence shown here is derived from an EMBL/GenBank/DDBJ whole genome shotgun (WGS) entry which is preliminary data.</text>
</comment>
<accession>A0A1G2I291</accession>
<organism evidence="1 2">
    <name type="scientific">Candidatus Staskawiczbacteria bacterium RIFCSPHIGHO2_02_FULL_42_22</name>
    <dbReference type="NCBI Taxonomy" id="1802207"/>
    <lineage>
        <taxon>Bacteria</taxon>
        <taxon>Candidatus Staskawicziibacteriota</taxon>
    </lineage>
</organism>
<dbReference type="Proteomes" id="UP000178820">
    <property type="component" value="Unassembled WGS sequence"/>
</dbReference>